<accession>A0A226EAT6</accession>
<gene>
    <name evidence="10" type="ORF">Fcan01_10969</name>
</gene>
<evidence type="ECO:0000256" key="2">
    <source>
        <dbReference type="ARBA" id="ARBA00005228"/>
    </source>
</evidence>
<comment type="catalytic activity">
    <reaction evidence="1">
        <text>Hydrolysis of Pro-|-Xaa &gt;&gt; Ala-|-Xaa in oligopeptides.</text>
        <dbReference type="EC" id="3.4.21.26"/>
    </reaction>
</comment>
<comment type="similarity">
    <text evidence="2 7">Belongs to the peptidase S9A family.</text>
</comment>
<dbReference type="GO" id="GO:0006508">
    <property type="term" value="P:proteolysis"/>
    <property type="evidence" value="ECO:0007669"/>
    <property type="project" value="UniProtKB-KW"/>
</dbReference>
<dbReference type="Gene3D" id="3.40.50.1820">
    <property type="entry name" value="alpha/beta hydrolase"/>
    <property type="match status" value="1"/>
</dbReference>
<dbReference type="Pfam" id="PF00326">
    <property type="entry name" value="Peptidase_S9"/>
    <property type="match status" value="1"/>
</dbReference>
<name>A0A226EAT6_FOLCA</name>
<evidence type="ECO:0000256" key="1">
    <source>
        <dbReference type="ARBA" id="ARBA00001070"/>
    </source>
</evidence>
<dbReference type="InterPro" id="IPR001375">
    <property type="entry name" value="Peptidase_S9_cat"/>
</dbReference>
<evidence type="ECO:0000256" key="6">
    <source>
        <dbReference type="ARBA" id="ARBA00022825"/>
    </source>
</evidence>
<evidence type="ECO:0000313" key="10">
    <source>
        <dbReference type="EMBL" id="OXA54633.1"/>
    </source>
</evidence>
<dbReference type="InterPro" id="IPR023302">
    <property type="entry name" value="Pept_S9A_N"/>
</dbReference>
<dbReference type="InterPro" id="IPR002471">
    <property type="entry name" value="Pept_S9_AS"/>
</dbReference>
<keyword evidence="11" id="KW-1185">Reference proteome</keyword>
<comment type="caution">
    <text evidence="10">The sequence shown here is derived from an EMBL/GenBank/DDBJ whole genome shotgun (WGS) entry which is preliminary data.</text>
</comment>
<dbReference type="OrthoDB" id="248387at2759"/>
<evidence type="ECO:0000256" key="5">
    <source>
        <dbReference type="ARBA" id="ARBA00022801"/>
    </source>
</evidence>
<dbReference type="SUPFAM" id="SSF50993">
    <property type="entry name" value="Peptidase/esterase 'gauge' domain"/>
    <property type="match status" value="1"/>
</dbReference>
<evidence type="ECO:0000256" key="7">
    <source>
        <dbReference type="RuleBase" id="RU368024"/>
    </source>
</evidence>
<dbReference type="GO" id="GO:0005829">
    <property type="term" value="C:cytosol"/>
    <property type="evidence" value="ECO:0007669"/>
    <property type="project" value="TreeGrafter"/>
</dbReference>
<reference evidence="10 11" key="1">
    <citation type="submission" date="2015-12" db="EMBL/GenBank/DDBJ databases">
        <title>The genome of Folsomia candida.</title>
        <authorList>
            <person name="Faddeeva A."/>
            <person name="Derks M.F."/>
            <person name="Anvar Y."/>
            <person name="Smit S."/>
            <person name="Van Straalen N."/>
            <person name="Roelofs D."/>
        </authorList>
    </citation>
    <scope>NUCLEOTIDE SEQUENCE [LARGE SCALE GENOMIC DNA]</scope>
    <source>
        <strain evidence="10 11">VU population</strain>
        <tissue evidence="10">Whole body</tissue>
    </source>
</reference>
<dbReference type="FunFam" id="3.40.50.1820:FF:000005">
    <property type="entry name" value="Prolyl endopeptidase"/>
    <property type="match status" value="1"/>
</dbReference>
<sequence length="706" mass="79591">MKMETSNTFWYQFLLASIFLYNSCLGLEYPNIRRDDSVRDNYHGVEIGDPYRWLEELETDATKEFVSKQNAISKEFLTSLPDRDKIKEQLTTLANYERFGVPRKASGGYCHFYNSGLQGHDVLVKLSDLSDNTTGSVILDPNELSEDGSISIYPYYESISPDGTKFVYPLATKGSDWLEGHVVDVTTGEVLPDEIRFTKWPEFAFSGNSDGFFYARFPLGDDGNPITTNSQIYYHMLGTMQEDDFFIFQNVEYPEWFLLTEFFSNSKAEVSHTGDTLILTPQPDFKSNSIVVANLANLNPIGNYSDISFINVFSALDDVARFIYVTSSENNFIFLSDKAAPNFQLIQVHINFETGDVTNSTVLVGEHSTRVLKWVSPVGSDFLLLCYFEDVQHKLEIRHISDGSLLQEIQFPFPGVISDNHVTAEDTEFFFRLENLVQPGVVFRCYCISPSACLEFKCDTWKSMTLGNVNMSNFLMEQVFYPSKDGTLIPMFIGHSKDIVMNSDNPTLLFGYGGFNADVLPTFSALTFTFVHYFNGVYASANIRGGAEYGERWHQGGSLLNKQNSFDDFQHAAMYLTERNFTRPAKLAIQGSSNGGLLVATCLNQRPDLFGVGLPDVGLMDMLRFHLSAIGFAWCSEYGCSDNETHFRNLITYSPIHNIGLNNNSQQFPSVLVTTADHDDRVLPWNSYKYVAELQHSIGSSPMQVG</sequence>
<dbReference type="InterPro" id="IPR002470">
    <property type="entry name" value="Peptidase_S9A"/>
</dbReference>
<protein>
    <recommendedName>
        <fullName evidence="3 7">Prolyl endopeptidase</fullName>
        <ecNumber evidence="7">3.4.21.-</ecNumber>
    </recommendedName>
</protein>
<dbReference type="InterPro" id="IPR051167">
    <property type="entry name" value="Prolyl_oligopep/macrocyclase"/>
</dbReference>
<dbReference type="GO" id="GO:0070012">
    <property type="term" value="F:oligopeptidase activity"/>
    <property type="evidence" value="ECO:0007669"/>
    <property type="project" value="TreeGrafter"/>
</dbReference>
<dbReference type="SUPFAM" id="SSF53474">
    <property type="entry name" value="alpha/beta-Hydrolases"/>
    <property type="match status" value="1"/>
</dbReference>
<feature type="domain" description="Peptidase S9A N-terminal" evidence="9">
    <location>
        <begin position="30"/>
        <end position="445"/>
    </location>
</feature>
<dbReference type="OMA" id="NIFTIHT"/>
<keyword evidence="6 7" id="KW-0720">Serine protease</keyword>
<dbReference type="InterPro" id="IPR029058">
    <property type="entry name" value="AB_hydrolase_fold"/>
</dbReference>
<evidence type="ECO:0000256" key="4">
    <source>
        <dbReference type="ARBA" id="ARBA00022670"/>
    </source>
</evidence>
<dbReference type="Proteomes" id="UP000198287">
    <property type="component" value="Unassembled WGS sequence"/>
</dbReference>
<evidence type="ECO:0000259" key="8">
    <source>
        <dbReference type="Pfam" id="PF00326"/>
    </source>
</evidence>
<evidence type="ECO:0000313" key="11">
    <source>
        <dbReference type="Proteomes" id="UP000198287"/>
    </source>
</evidence>
<dbReference type="Pfam" id="PF02897">
    <property type="entry name" value="Peptidase_S9_N"/>
    <property type="match status" value="1"/>
</dbReference>
<keyword evidence="5 7" id="KW-0378">Hydrolase</keyword>
<dbReference type="EC" id="3.4.21.-" evidence="7"/>
<dbReference type="PRINTS" id="PR00862">
    <property type="entry name" value="PROLIGOPTASE"/>
</dbReference>
<dbReference type="GO" id="GO:0004252">
    <property type="term" value="F:serine-type endopeptidase activity"/>
    <property type="evidence" value="ECO:0007669"/>
    <property type="project" value="UniProtKB-UniRule"/>
</dbReference>
<evidence type="ECO:0000256" key="3">
    <source>
        <dbReference type="ARBA" id="ARBA00016310"/>
    </source>
</evidence>
<feature type="domain" description="Peptidase S9 prolyl oligopeptidase catalytic" evidence="8">
    <location>
        <begin position="523"/>
        <end position="696"/>
    </location>
</feature>
<dbReference type="Gene3D" id="2.130.10.120">
    <property type="entry name" value="Prolyl oligopeptidase, N-terminal domain"/>
    <property type="match status" value="1"/>
</dbReference>
<proteinExistence type="inferred from homology"/>
<keyword evidence="4 7" id="KW-0645">Protease</keyword>
<dbReference type="PANTHER" id="PTHR42881">
    <property type="entry name" value="PROLYL ENDOPEPTIDASE"/>
    <property type="match status" value="1"/>
</dbReference>
<evidence type="ECO:0000259" key="9">
    <source>
        <dbReference type="Pfam" id="PF02897"/>
    </source>
</evidence>
<dbReference type="PANTHER" id="PTHR42881:SF2">
    <property type="entry name" value="PROLYL ENDOPEPTIDASE"/>
    <property type="match status" value="1"/>
</dbReference>
<dbReference type="AlphaFoldDB" id="A0A226EAT6"/>
<organism evidence="10 11">
    <name type="scientific">Folsomia candida</name>
    <name type="common">Springtail</name>
    <dbReference type="NCBI Taxonomy" id="158441"/>
    <lineage>
        <taxon>Eukaryota</taxon>
        <taxon>Metazoa</taxon>
        <taxon>Ecdysozoa</taxon>
        <taxon>Arthropoda</taxon>
        <taxon>Hexapoda</taxon>
        <taxon>Collembola</taxon>
        <taxon>Entomobryomorpha</taxon>
        <taxon>Isotomoidea</taxon>
        <taxon>Isotomidae</taxon>
        <taxon>Proisotominae</taxon>
        <taxon>Folsomia</taxon>
    </lineage>
</organism>
<dbReference type="EMBL" id="LNIX01000005">
    <property type="protein sequence ID" value="OXA54633.1"/>
    <property type="molecule type" value="Genomic_DNA"/>
</dbReference>
<dbReference type="PROSITE" id="PS00708">
    <property type="entry name" value="PRO_ENDOPEP_SER"/>
    <property type="match status" value="1"/>
</dbReference>